<proteinExistence type="predicted"/>
<dbReference type="Gene3D" id="1.20.1560.10">
    <property type="entry name" value="ABC transporter type 1, transmembrane domain"/>
    <property type="match status" value="1"/>
</dbReference>
<feature type="transmembrane region" description="Helical" evidence="7">
    <location>
        <begin position="292"/>
        <end position="311"/>
    </location>
</feature>
<dbReference type="GO" id="GO:0005524">
    <property type="term" value="F:ATP binding"/>
    <property type="evidence" value="ECO:0007669"/>
    <property type="project" value="UniProtKB-KW"/>
</dbReference>
<keyword evidence="2 7" id="KW-0812">Transmembrane</keyword>
<dbReference type="RefSeq" id="WP_104438049.1">
    <property type="nucleotide sequence ID" value="NZ_PTJA01000009.1"/>
</dbReference>
<dbReference type="EMBL" id="PTJA01000009">
    <property type="protein sequence ID" value="PPK79630.1"/>
    <property type="molecule type" value="Genomic_DNA"/>
</dbReference>
<evidence type="ECO:0000256" key="4">
    <source>
        <dbReference type="ARBA" id="ARBA00022840"/>
    </source>
</evidence>
<keyword evidence="5 7" id="KW-1133">Transmembrane helix</keyword>
<dbReference type="PROSITE" id="PS00211">
    <property type="entry name" value="ABC_TRANSPORTER_1"/>
    <property type="match status" value="1"/>
</dbReference>
<dbReference type="InterPro" id="IPR039421">
    <property type="entry name" value="Type_1_exporter"/>
</dbReference>
<dbReference type="Gene3D" id="3.40.50.300">
    <property type="entry name" value="P-loop containing nucleotide triphosphate hydrolases"/>
    <property type="match status" value="1"/>
</dbReference>
<dbReference type="InterPro" id="IPR011527">
    <property type="entry name" value="ABC1_TM_dom"/>
</dbReference>
<dbReference type="InterPro" id="IPR027417">
    <property type="entry name" value="P-loop_NTPase"/>
</dbReference>
<evidence type="ECO:0000256" key="7">
    <source>
        <dbReference type="SAM" id="Phobius"/>
    </source>
</evidence>
<keyword evidence="11" id="KW-1185">Reference proteome</keyword>
<dbReference type="GO" id="GO:0140359">
    <property type="term" value="F:ABC-type transporter activity"/>
    <property type="evidence" value="ECO:0007669"/>
    <property type="project" value="InterPro"/>
</dbReference>
<evidence type="ECO:0000259" key="8">
    <source>
        <dbReference type="PROSITE" id="PS50893"/>
    </source>
</evidence>
<dbReference type="InterPro" id="IPR036640">
    <property type="entry name" value="ABC1_TM_sf"/>
</dbReference>
<dbReference type="InterPro" id="IPR003439">
    <property type="entry name" value="ABC_transporter-like_ATP-bd"/>
</dbReference>
<dbReference type="Proteomes" id="UP000237749">
    <property type="component" value="Unassembled WGS sequence"/>
</dbReference>
<evidence type="ECO:0000256" key="5">
    <source>
        <dbReference type="ARBA" id="ARBA00022989"/>
    </source>
</evidence>
<dbReference type="GO" id="GO:0034040">
    <property type="term" value="F:ATPase-coupled lipid transmembrane transporter activity"/>
    <property type="evidence" value="ECO:0007669"/>
    <property type="project" value="TreeGrafter"/>
</dbReference>
<evidence type="ECO:0000313" key="11">
    <source>
        <dbReference type="Proteomes" id="UP000237749"/>
    </source>
</evidence>
<evidence type="ECO:0000256" key="3">
    <source>
        <dbReference type="ARBA" id="ARBA00022741"/>
    </source>
</evidence>
<feature type="domain" description="ABC transporter" evidence="8">
    <location>
        <begin position="350"/>
        <end position="585"/>
    </location>
</feature>
<dbReference type="SMART" id="SM00382">
    <property type="entry name" value="AAA"/>
    <property type="match status" value="1"/>
</dbReference>
<gene>
    <name evidence="10" type="ORF">BXY41_109108</name>
</gene>
<feature type="transmembrane region" description="Helical" evidence="7">
    <location>
        <begin position="257"/>
        <end position="280"/>
    </location>
</feature>
<dbReference type="OrthoDB" id="9762778at2"/>
<dbReference type="SUPFAM" id="SSF52540">
    <property type="entry name" value="P-loop containing nucleoside triphosphate hydrolases"/>
    <property type="match status" value="1"/>
</dbReference>
<dbReference type="InterPro" id="IPR003593">
    <property type="entry name" value="AAA+_ATPase"/>
</dbReference>
<dbReference type="AlphaFoldDB" id="A0A2S6HPZ5"/>
<dbReference type="InterPro" id="IPR017871">
    <property type="entry name" value="ABC_transporter-like_CS"/>
</dbReference>
<reference evidence="10 11" key="1">
    <citation type="submission" date="2018-02" db="EMBL/GenBank/DDBJ databases">
        <title>Genomic Encyclopedia of Archaeal and Bacterial Type Strains, Phase II (KMG-II): from individual species to whole genera.</title>
        <authorList>
            <person name="Goeker M."/>
        </authorList>
    </citation>
    <scope>NUCLEOTIDE SEQUENCE [LARGE SCALE GENOMIC DNA]</scope>
    <source>
        <strain evidence="10 11">DSM 3808</strain>
    </source>
</reference>
<feature type="transmembrane region" description="Helical" evidence="7">
    <location>
        <begin position="141"/>
        <end position="161"/>
    </location>
</feature>
<keyword evidence="4 10" id="KW-0067">ATP-binding</keyword>
<accession>A0A2S6HPZ5</accession>
<dbReference type="PANTHER" id="PTHR24221:SF654">
    <property type="entry name" value="ATP-BINDING CASSETTE SUB-FAMILY B MEMBER 6"/>
    <property type="match status" value="1"/>
</dbReference>
<protein>
    <submittedName>
        <fullName evidence="10">ATP-binding cassette subfamily B protein</fullName>
    </submittedName>
</protein>
<keyword evidence="6 7" id="KW-0472">Membrane</keyword>
<feature type="domain" description="ABC transmembrane type-1" evidence="9">
    <location>
        <begin position="34"/>
        <end position="312"/>
    </location>
</feature>
<keyword evidence="3" id="KW-0547">Nucleotide-binding</keyword>
<dbReference type="PROSITE" id="PS50929">
    <property type="entry name" value="ABC_TM1F"/>
    <property type="match status" value="1"/>
</dbReference>
<dbReference type="CDD" id="cd03228">
    <property type="entry name" value="ABCC_MRP_Like"/>
    <property type="match status" value="1"/>
</dbReference>
<evidence type="ECO:0000313" key="10">
    <source>
        <dbReference type="EMBL" id="PPK79630.1"/>
    </source>
</evidence>
<dbReference type="GO" id="GO:0005886">
    <property type="term" value="C:plasma membrane"/>
    <property type="evidence" value="ECO:0007669"/>
    <property type="project" value="UniProtKB-SubCell"/>
</dbReference>
<evidence type="ECO:0000256" key="2">
    <source>
        <dbReference type="ARBA" id="ARBA00022692"/>
    </source>
</evidence>
<dbReference type="GO" id="GO:0016887">
    <property type="term" value="F:ATP hydrolysis activity"/>
    <property type="evidence" value="ECO:0007669"/>
    <property type="project" value="InterPro"/>
</dbReference>
<evidence type="ECO:0000256" key="6">
    <source>
        <dbReference type="ARBA" id="ARBA00023136"/>
    </source>
</evidence>
<organism evidence="10 11">
    <name type="scientific">Lacrimispora xylanisolvens</name>
    <dbReference type="NCBI Taxonomy" id="384636"/>
    <lineage>
        <taxon>Bacteria</taxon>
        <taxon>Bacillati</taxon>
        <taxon>Bacillota</taxon>
        <taxon>Clostridia</taxon>
        <taxon>Lachnospirales</taxon>
        <taxon>Lachnospiraceae</taxon>
        <taxon>Lacrimispora</taxon>
    </lineage>
</organism>
<comment type="caution">
    <text evidence="10">The sequence shown here is derived from an EMBL/GenBank/DDBJ whole genome shotgun (WGS) entry which is preliminary data.</text>
</comment>
<dbReference type="PANTHER" id="PTHR24221">
    <property type="entry name" value="ATP-BINDING CASSETTE SUB-FAMILY B"/>
    <property type="match status" value="1"/>
</dbReference>
<comment type="subcellular location">
    <subcellularLocation>
        <location evidence="1">Cell membrane</location>
        <topology evidence="1">Multi-pass membrane protein</topology>
    </subcellularLocation>
</comment>
<name>A0A2S6HPZ5_9FIRM</name>
<dbReference type="Pfam" id="PF00005">
    <property type="entry name" value="ABC_tran"/>
    <property type="match status" value="1"/>
</dbReference>
<evidence type="ECO:0000256" key="1">
    <source>
        <dbReference type="ARBA" id="ARBA00004651"/>
    </source>
</evidence>
<feature type="transmembrane region" description="Helical" evidence="7">
    <location>
        <begin position="173"/>
        <end position="193"/>
    </location>
</feature>
<dbReference type="PROSITE" id="PS50893">
    <property type="entry name" value="ABC_TRANSPORTER_2"/>
    <property type="match status" value="1"/>
</dbReference>
<evidence type="ECO:0000259" key="9">
    <source>
        <dbReference type="PROSITE" id="PS50929"/>
    </source>
</evidence>
<dbReference type="SUPFAM" id="SSF90123">
    <property type="entry name" value="ABC transporter transmembrane region"/>
    <property type="match status" value="1"/>
</dbReference>
<sequence length="595" mass="66094">MNTVKKKDTFFQVITRIIPMQFQAAPFNCILENILAVMHGLSFSLTVVATQHLFDTISKASASEAGFSDCMASLFLLTGATFGQQLLNGIHNFHGTGILFPKSSGKLTVLLHRKLKDIDPAQFENTDFLDDLNKAREGIQAIPLCCMILFLCVSFYGVYFLSIGTYLFTLKPMLLITLLLAFIPAILAQTINIRVFTRLEEQSAPLRREHEYYQKAICDREYFKETRILGAFSFFNQLFTDTLELLNSKIWRAERKIALLQLVLNITTFAGMGTSAYLLFTATMNGEITVGMFAAVFAALGQIFDIMNEIVSKHIGSMNRDIGKINNFLHLLDMPDRTGSLSTPDFTKGVAAYGISYTYPGRENPAVKNVSLNLAEGETIAIVGENGAGKSTLVRLLTGIYRPLEGRVIIGGLDTAKIAPSSLYKGISGVFQKYQRYKMTLEENVAISDSLAKAGLDQAESALREAGFEKGSIRMEDMLSPEFGGIDLSGGQWQRIAIARGLYRVNDFIVLDEPTSAIDPIEETRIYKQFQRLAEGKCALVVTHRLGSAKLADRVVVLEAGEIVDMGTHEELLSRPGKYADMWAAQAQWYEREEK</sequence>